<keyword evidence="5" id="KW-1185">Reference proteome</keyword>
<dbReference type="PANTHER" id="PTHR44858:SF1">
    <property type="entry name" value="UDP-N-ACETYLGLUCOSAMINE--PEPTIDE N-ACETYLGLUCOSAMINYLTRANSFERASE SPINDLY-RELATED"/>
    <property type="match status" value="1"/>
</dbReference>
<dbReference type="Proteomes" id="UP001497512">
    <property type="component" value="Chromosome 3"/>
</dbReference>
<evidence type="ECO:0000313" key="5">
    <source>
        <dbReference type="Proteomes" id="UP001497512"/>
    </source>
</evidence>
<dbReference type="Pfam" id="PF13181">
    <property type="entry name" value="TPR_8"/>
    <property type="match status" value="1"/>
</dbReference>
<evidence type="ECO:0000313" key="4">
    <source>
        <dbReference type="EMBL" id="CAK9219596.1"/>
    </source>
</evidence>
<dbReference type="EMBL" id="OZ019895">
    <property type="protein sequence ID" value="CAK9219596.1"/>
    <property type="molecule type" value="Genomic_DNA"/>
</dbReference>
<dbReference type="InterPro" id="IPR050498">
    <property type="entry name" value="Ycf3"/>
</dbReference>
<evidence type="ECO:0000256" key="3">
    <source>
        <dbReference type="PROSITE-ProRule" id="PRU00339"/>
    </source>
</evidence>
<dbReference type="SUPFAM" id="SSF48452">
    <property type="entry name" value="TPR-like"/>
    <property type="match status" value="1"/>
</dbReference>
<dbReference type="InterPro" id="IPR011990">
    <property type="entry name" value="TPR-like_helical_dom_sf"/>
</dbReference>
<name>A0ABP0UDV6_9BRYO</name>
<accession>A0ABP0UDV6</accession>
<evidence type="ECO:0000256" key="1">
    <source>
        <dbReference type="ARBA" id="ARBA00022737"/>
    </source>
</evidence>
<dbReference type="SMART" id="SM00028">
    <property type="entry name" value="TPR"/>
    <property type="match status" value="2"/>
</dbReference>
<dbReference type="PANTHER" id="PTHR44858">
    <property type="entry name" value="TETRATRICOPEPTIDE REPEAT PROTEIN 6"/>
    <property type="match status" value="1"/>
</dbReference>
<evidence type="ECO:0000256" key="2">
    <source>
        <dbReference type="ARBA" id="ARBA00022803"/>
    </source>
</evidence>
<dbReference type="PROSITE" id="PS50005">
    <property type="entry name" value="TPR"/>
    <property type="match status" value="1"/>
</dbReference>
<keyword evidence="1" id="KW-0677">Repeat</keyword>
<gene>
    <name evidence="4" type="ORF">CSSPTR1EN2_LOCUS14665</name>
</gene>
<keyword evidence="2 3" id="KW-0802">TPR repeat</keyword>
<reference evidence="4" key="1">
    <citation type="submission" date="2024-02" db="EMBL/GenBank/DDBJ databases">
        <authorList>
            <consortium name="ELIXIR-Norway"/>
            <consortium name="Elixir Norway"/>
        </authorList>
    </citation>
    <scope>NUCLEOTIDE SEQUENCE</scope>
</reference>
<evidence type="ECO:0008006" key="6">
    <source>
        <dbReference type="Google" id="ProtNLM"/>
    </source>
</evidence>
<sequence>MEILVTLAMVVLGLGLLWAVKMLGSTVAGRMRARGASRSQARRHFVKAAQLLAKSRSPGNPGAVGRKIAREAVAEADAAILLDPKDAAMHIVKSLALQQLGRPAAAVRSLSTALTKPASRSLSPSEKAEALAKRASLFLEQDKGRRGLDLAIADLEESLSLKADNVDVQCMLASCYEKSGQKEKAVAAYQKSLDLDSDFSEAKKGL</sequence>
<feature type="repeat" description="TPR" evidence="3">
    <location>
        <begin position="166"/>
        <end position="199"/>
    </location>
</feature>
<proteinExistence type="predicted"/>
<organism evidence="4 5">
    <name type="scientific">Sphagnum troendelagicum</name>
    <dbReference type="NCBI Taxonomy" id="128251"/>
    <lineage>
        <taxon>Eukaryota</taxon>
        <taxon>Viridiplantae</taxon>
        <taxon>Streptophyta</taxon>
        <taxon>Embryophyta</taxon>
        <taxon>Bryophyta</taxon>
        <taxon>Sphagnophytina</taxon>
        <taxon>Sphagnopsida</taxon>
        <taxon>Sphagnales</taxon>
        <taxon>Sphagnaceae</taxon>
        <taxon>Sphagnum</taxon>
    </lineage>
</organism>
<dbReference type="Gene3D" id="1.25.40.10">
    <property type="entry name" value="Tetratricopeptide repeat domain"/>
    <property type="match status" value="2"/>
</dbReference>
<dbReference type="InterPro" id="IPR019734">
    <property type="entry name" value="TPR_rpt"/>
</dbReference>
<protein>
    <recommendedName>
        <fullName evidence="6">TPR repeat-containing protein</fullName>
    </recommendedName>
</protein>